<dbReference type="Proteomes" id="UP000001811">
    <property type="component" value="Chromosome 16"/>
</dbReference>
<keyword evidence="5" id="KW-0175">Coiled coil</keyword>
<dbReference type="PRINTS" id="PR00380">
    <property type="entry name" value="KINESINHEAVY"/>
</dbReference>
<evidence type="ECO:0000256" key="9">
    <source>
        <dbReference type="ARBA" id="ARBA00054688"/>
    </source>
</evidence>
<dbReference type="FunCoup" id="A0A5F9C682">
    <property type="interactions" value="4"/>
</dbReference>
<dbReference type="AlphaFoldDB" id="A0A5F9C682"/>
<name>A0A5F9C682_RABIT</name>
<dbReference type="FunFam" id="3.40.850.10:FF:000063">
    <property type="entry name" value="Kinesin-like protein"/>
    <property type="match status" value="1"/>
</dbReference>
<evidence type="ECO:0000256" key="8">
    <source>
        <dbReference type="ARBA" id="ARBA00023175"/>
    </source>
</evidence>
<dbReference type="Bgee" id="ENSOCUG00000035934">
    <property type="expression patterns" value="Expressed in prefrontal cortex"/>
</dbReference>
<keyword evidence="3 13" id="KW-0547">Nucleotide-binding</keyword>
<keyword evidence="2" id="KW-0813">Transport</keyword>
<evidence type="ECO:0000256" key="4">
    <source>
        <dbReference type="ARBA" id="ARBA00022840"/>
    </source>
</evidence>
<evidence type="ECO:0000256" key="2">
    <source>
        <dbReference type="ARBA" id="ARBA00022448"/>
    </source>
</evidence>
<sequence length="1014" mass="112841">AAPAHRVLVPVGAPDSVPVAPLPGQLSAREKNSGSKCVISMHSRTTTTVQDPKNPEHVKTFTFDLAYWSHSGFQEDKDGVLISADPSSEFAGQRDVFHDIGRGILDSAWQGYNATLLAYGQTGSGKSYSMIGFGANKGIIPNVCEELFQAIESQERNQEYQVTFSMLEIYNEQIRDLLSRTRKPGGLKVREDQHLGFYVEGLKSVPCESYAQIERLMEQGTKIRTTASTTMNASSSRSHMLITIQFKQVFLDRDLTKQSSINLVDLAGSERQKSSGAEGDRLREGSRVNLSLTSLGNVISALADAAMGKKVLHVPYRDSVLTKLLQSALGGNSRTTLIAAISPADICYEETLSTLRYAERAKKIRNAAVVNAWTLMRESRAENKLLLRGFAGSRGKGGLLSGVGWRPLVTRTLPCRPQEQQMVKTLPHLRNVNEDPQLSGVLRHFIRTGSCDAGQAASNAIILQGLGISDKHAAFTNSDGRVTVTPYGTCKVVVNGVPVTTETKLQHLDRVILGSNSAYLYVGFPAERGGEDWSRFDYDFFQLERAAAEGVSMDRLGAVSDGDGNADPSVLAVFQDYIGLMPLVAEANQMSEELNKGLQMELKVKNLASSDSRGYDLQKEVTVKVTNRRTHEVWIWSKAKFINRKFLMEELYQRFRDGEDSNVAQEDDPFWDPVEAVHLGSAHIWLQSLAYCMPIEEQVEFLNCDGLEEAVLHVHIAPCSPAGRAHGEEDVVMDPLELLGKRMDFQIHIVQCLGVKWLKEDAKRGIQIGYRIYDLPNTLYTKPVWKTMNPQIEETVQFAALNASQEFLNYLQTNALIVDLWGLQEGCAELSCSQLDPMATEDGHIVVDTRNLSLVKDTSQVYVYPKLLRLERETELLRDVNRALRAENVFLKGSLAKLSPSQQGETLLKFLWVATAQQPTALKPDVTCTVAQAGSDRELARALKAFYQSMNAARGQLLRLRQSRPPEDDQLLRPFINQQTQMLKDFGDLFESSLWKLKNDVALIVKKKREHLLQ</sequence>
<dbReference type="InterPro" id="IPR001752">
    <property type="entry name" value="Kinesin_motor_dom"/>
</dbReference>
<dbReference type="InParanoid" id="A0A5F9C682"/>
<evidence type="ECO:0000313" key="15">
    <source>
        <dbReference type="Ensembl" id="ENSOCUP00000029053.1"/>
    </source>
</evidence>
<dbReference type="Pfam" id="PF00225">
    <property type="entry name" value="Kinesin"/>
    <property type="match status" value="1"/>
</dbReference>
<keyword evidence="8 13" id="KW-0505">Motor protein</keyword>
<dbReference type="EMBL" id="AAGW02026626">
    <property type="status" value="NOT_ANNOTATED_CDS"/>
    <property type="molecule type" value="Genomic_DNA"/>
</dbReference>
<evidence type="ECO:0000256" key="1">
    <source>
        <dbReference type="ARBA" id="ARBA00004318"/>
    </source>
</evidence>
<dbReference type="CDD" id="cd22709">
    <property type="entry name" value="FHA_KIF28P"/>
    <property type="match status" value="1"/>
</dbReference>
<dbReference type="Gene3D" id="3.40.850.10">
    <property type="entry name" value="Kinesin motor domain"/>
    <property type="match status" value="1"/>
</dbReference>
<dbReference type="SUPFAM" id="SSF49879">
    <property type="entry name" value="SMAD/FHA domain"/>
    <property type="match status" value="1"/>
</dbReference>
<reference evidence="15 16" key="1">
    <citation type="journal article" date="2011" name="Nature">
        <title>A high-resolution map of human evolutionary constraint using 29 mammals.</title>
        <authorList>
            <person name="Lindblad-Toh K."/>
            <person name="Garber M."/>
            <person name="Zuk O."/>
            <person name="Lin M.F."/>
            <person name="Parker B.J."/>
            <person name="Washietl S."/>
            <person name="Kheradpour P."/>
            <person name="Ernst J."/>
            <person name="Jordan G."/>
            <person name="Mauceli E."/>
            <person name="Ward L.D."/>
            <person name="Lowe C.B."/>
            <person name="Holloway A.K."/>
            <person name="Clamp M."/>
            <person name="Gnerre S."/>
            <person name="Alfoldi J."/>
            <person name="Beal K."/>
            <person name="Chang J."/>
            <person name="Clawson H."/>
            <person name="Cuff J."/>
            <person name="Di Palma F."/>
            <person name="Fitzgerald S."/>
            <person name="Flicek P."/>
            <person name="Guttman M."/>
            <person name="Hubisz M.J."/>
            <person name="Jaffe D.B."/>
            <person name="Jungreis I."/>
            <person name="Kent W.J."/>
            <person name="Kostka D."/>
            <person name="Lara M."/>
            <person name="Martins A.L."/>
            <person name="Massingham T."/>
            <person name="Moltke I."/>
            <person name="Raney B.J."/>
            <person name="Rasmussen M.D."/>
            <person name="Robinson J."/>
            <person name="Stark A."/>
            <person name="Vilella A.J."/>
            <person name="Wen J."/>
            <person name="Xie X."/>
            <person name="Zody M.C."/>
            <person name="Baldwin J."/>
            <person name="Bloom T."/>
            <person name="Chin C.W."/>
            <person name="Heiman D."/>
            <person name="Nicol R."/>
            <person name="Nusbaum C."/>
            <person name="Young S."/>
            <person name="Wilkinson J."/>
            <person name="Worley K.C."/>
            <person name="Kovar C.L."/>
            <person name="Muzny D.M."/>
            <person name="Gibbs R.A."/>
            <person name="Cree A."/>
            <person name="Dihn H.H."/>
            <person name="Fowler G."/>
            <person name="Jhangiani S."/>
            <person name="Joshi V."/>
            <person name="Lee S."/>
            <person name="Lewis L.R."/>
            <person name="Nazareth L.V."/>
            <person name="Okwuonu G."/>
            <person name="Santibanez J."/>
            <person name="Warren W.C."/>
            <person name="Mardis E.R."/>
            <person name="Weinstock G.M."/>
            <person name="Wilson R.K."/>
            <person name="Delehaunty K."/>
            <person name="Dooling D."/>
            <person name="Fronik C."/>
            <person name="Fulton L."/>
            <person name="Fulton B."/>
            <person name="Graves T."/>
            <person name="Minx P."/>
            <person name="Sodergren E."/>
            <person name="Birney E."/>
            <person name="Margulies E.H."/>
            <person name="Herrero J."/>
            <person name="Green E.D."/>
            <person name="Haussler D."/>
            <person name="Siepel A."/>
            <person name="Goldman N."/>
            <person name="Pollard K.S."/>
            <person name="Pedersen J.S."/>
            <person name="Lander E.S."/>
            <person name="Kellis M."/>
        </authorList>
    </citation>
    <scope>NUCLEOTIDE SEQUENCE [LARGE SCALE GENOMIC DNA]</scope>
    <source>
        <strain evidence="15 16">Thorbecke inbred</strain>
    </source>
</reference>
<dbReference type="InterPro" id="IPR027417">
    <property type="entry name" value="P-loop_NTPase"/>
</dbReference>
<dbReference type="PROSITE" id="PS50067">
    <property type="entry name" value="KINESIN_MOTOR_2"/>
    <property type="match status" value="1"/>
</dbReference>
<comment type="function">
    <text evidence="9">Microtubule-dependent motor protein required for mitochondrion morphology and transport of mitochondria in neuronal cells.</text>
</comment>
<reference evidence="15" key="2">
    <citation type="submission" date="2025-08" db="UniProtKB">
        <authorList>
            <consortium name="Ensembl"/>
        </authorList>
    </citation>
    <scope>IDENTIFICATION</scope>
    <source>
        <strain evidence="15">Thorbecke</strain>
    </source>
</reference>
<proteinExistence type="inferred from homology"/>
<comment type="subcellular location">
    <subcellularLocation>
        <location evidence="1">Mitochondrion membrane</location>
        <topology evidence="1">Peripheral membrane protein</topology>
    </subcellularLocation>
</comment>
<dbReference type="Pfam" id="PF12423">
    <property type="entry name" value="KIF1B"/>
    <property type="match status" value="1"/>
</dbReference>
<dbReference type="GeneTree" id="ENSGT00940000163104"/>
<dbReference type="PROSITE" id="PS00411">
    <property type="entry name" value="KINESIN_MOTOR_1"/>
    <property type="match status" value="1"/>
</dbReference>
<dbReference type="Gene3D" id="2.60.200.20">
    <property type="match status" value="1"/>
</dbReference>
<dbReference type="SMR" id="A0A5F9C682"/>
<evidence type="ECO:0000256" key="13">
    <source>
        <dbReference type="PROSITE-ProRule" id="PRU00283"/>
    </source>
</evidence>
<evidence type="ECO:0000313" key="16">
    <source>
        <dbReference type="Proteomes" id="UP000001811"/>
    </source>
</evidence>
<evidence type="ECO:0000256" key="5">
    <source>
        <dbReference type="ARBA" id="ARBA00023054"/>
    </source>
</evidence>
<dbReference type="GO" id="GO:0005524">
    <property type="term" value="F:ATP binding"/>
    <property type="evidence" value="ECO:0007669"/>
    <property type="project" value="UniProtKB-UniRule"/>
</dbReference>
<dbReference type="SUPFAM" id="SSF52540">
    <property type="entry name" value="P-loop containing nucleoside triphosphate hydrolases"/>
    <property type="match status" value="1"/>
</dbReference>
<dbReference type="GO" id="GO:0072384">
    <property type="term" value="P:organelle transport along microtubule"/>
    <property type="evidence" value="ECO:0007669"/>
    <property type="project" value="UniProtKB-ARBA"/>
</dbReference>
<dbReference type="InterPro" id="IPR036961">
    <property type="entry name" value="Kinesin_motor_dom_sf"/>
</dbReference>
<feature type="binding site" evidence="13">
    <location>
        <begin position="120"/>
        <end position="127"/>
    </location>
    <ligand>
        <name>ATP</name>
        <dbReference type="ChEBI" id="CHEBI:30616"/>
    </ligand>
</feature>
<dbReference type="EMBL" id="AAGW02026625">
    <property type="status" value="NOT_ANNOTATED_CDS"/>
    <property type="molecule type" value="Genomic_DNA"/>
</dbReference>
<dbReference type="InterPro" id="IPR000253">
    <property type="entry name" value="FHA_dom"/>
</dbReference>
<keyword evidence="4 13" id="KW-0067">ATP-binding</keyword>
<organism evidence="15 16">
    <name type="scientific">Oryctolagus cuniculus</name>
    <name type="common">Rabbit</name>
    <dbReference type="NCBI Taxonomy" id="9986"/>
    <lineage>
        <taxon>Eukaryota</taxon>
        <taxon>Metazoa</taxon>
        <taxon>Chordata</taxon>
        <taxon>Craniata</taxon>
        <taxon>Vertebrata</taxon>
        <taxon>Euteleostomi</taxon>
        <taxon>Mammalia</taxon>
        <taxon>Eutheria</taxon>
        <taxon>Euarchontoglires</taxon>
        <taxon>Glires</taxon>
        <taxon>Lagomorpha</taxon>
        <taxon>Leporidae</taxon>
        <taxon>Oryctolagus</taxon>
    </lineage>
</organism>
<dbReference type="GO" id="GO:0031966">
    <property type="term" value="C:mitochondrial membrane"/>
    <property type="evidence" value="ECO:0007669"/>
    <property type="project" value="UniProtKB-SubCell"/>
</dbReference>
<evidence type="ECO:0000256" key="6">
    <source>
        <dbReference type="ARBA" id="ARBA00023128"/>
    </source>
</evidence>
<evidence type="ECO:0000256" key="3">
    <source>
        <dbReference type="ARBA" id="ARBA00022741"/>
    </source>
</evidence>
<evidence type="ECO:0000256" key="11">
    <source>
        <dbReference type="ARBA" id="ARBA00076311"/>
    </source>
</evidence>
<evidence type="ECO:0000256" key="10">
    <source>
        <dbReference type="ARBA" id="ARBA00073196"/>
    </source>
</evidence>
<dbReference type="STRING" id="9986.ENSOCUP00000029053"/>
<dbReference type="EMBL" id="AAGW02026627">
    <property type="status" value="NOT_ANNOTATED_CDS"/>
    <property type="molecule type" value="Genomic_DNA"/>
</dbReference>
<keyword evidence="7" id="KW-0472">Membrane</keyword>
<protein>
    <recommendedName>
        <fullName evidence="10">Kinesin-like protein KIF28</fullName>
    </recommendedName>
    <alternativeName>
        <fullName evidence="11">Kinesin family member 28</fullName>
    </alternativeName>
    <alternativeName>
        <fullName evidence="12">Kinesin-like protein 6</fullName>
    </alternativeName>
</protein>
<dbReference type="FunFam" id="2.60.200.20:FF:000034">
    <property type="entry name" value="kinesin-like protein KIF28P"/>
    <property type="match status" value="1"/>
</dbReference>
<dbReference type="GO" id="GO:0008017">
    <property type="term" value="F:microtubule binding"/>
    <property type="evidence" value="ECO:0007669"/>
    <property type="project" value="InterPro"/>
</dbReference>
<dbReference type="PANTHER" id="PTHR47117">
    <property type="entry name" value="STAR-RELATED LIPID TRANSFER PROTEIN 9"/>
    <property type="match status" value="1"/>
</dbReference>
<dbReference type="InterPro" id="IPR008984">
    <property type="entry name" value="SMAD_FHA_dom_sf"/>
</dbReference>
<reference evidence="15" key="3">
    <citation type="submission" date="2025-09" db="UniProtKB">
        <authorList>
            <consortium name="Ensembl"/>
        </authorList>
    </citation>
    <scope>IDENTIFICATION</scope>
    <source>
        <strain evidence="15">Thorbecke</strain>
    </source>
</reference>
<dbReference type="GO" id="GO:0003777">
    <property type="term" value="F:microtubule motor activity"/>
    <property type="evidence" value="ECO:0007669"/>
    <property type="project" value="InterPro"/>
</dbReference>
<dbReference type="SMART" id="SM00129">
    <property type="entry name" value="KISc"/>
    <property type="match status" value="1"/>
</dbReference>
<evidence type="ECO:0000256" key="7">
    <source>
        <dbReference type="ARBA" id="ARBA00023136"/>
    </source>
</evidence>
<dbReference type="InterPro" id="IPR022140">
    <property type="entry name" value="Kinesin-like_KIF1-typ"/>
</dbReference>
<keyword evidence="6" id="KW-0496">Mitochondrion</keyword>
<dbReference type="Ensembl" id="ENSOCUT00000061014.1">
    <property type="protein sequence ID" value="ENSOCUP00000029053.1"/>
    <property type="gene ID" value="ENSOCUG00000035934.1"/>
</dbReference>
<evidence type="ECO:0000259" key="14">
    <source>
        <dbReference type="PROSITE" id="PS50067"/>
    </source>
</evidence>
<keyword evidence="16" id="KW-1185">Reference proteome</keyword>
<evidence type="ECO:0000256" key="12">
    <source>
        <dbReference type="ARBA" id="ARBA00079247"/>
    </source>
</evidence>
<accession>A0A5F9C682</accession>
<dbReference type="InterPro" id="IPR019821">
    <property type="entry name" value="Kinesin_motor_CS"/>
</dbReference>
<comment type="similarity">
    <text evidence="13">Belongs to the TRAFAC class myosin-kinesin ATPase superfamily. Kinesin family.</text>
</comment>
<feature type="domain" description="Kinesin motor" evidence="14">
    <location>
        <begin position="1"/>
        <end position="364"/>
    </location>
</feature>
<dbReference type="Pfam" id="PF00498">
    <property type="entry name" value="FHA"/>
    <property type="match status" value="1"/>
</dbReference>